<protein>
    <submittedName>
        <fullName evidence="1">Uncharacterized protein</fullName>
    </submittedName>
</protein>
<dbReference type="KEGG" id="ang:An09g01570"/>
<dbReference type="RefSeq" id="XP_059605828.1">
    <property type="nucleotide sequence ID" value="XM_059749604.1"/>
</dbReference>
<name>A0AAJ8BY41_ASPNG</name>
<dbReference type="VEuPathDB" id="FungiDB:An09g01570"/>
<proteinExistence type="predicted"/>
<gene>
    <name evidence="1" type="ORF">An09g01570</name>
</gene>
<accession>A0AAJ8BY41</accession>
<dbReference type="AlphaFoldDB" id="A0AAJ8BY41"/>
<sequence length="113" mass="12223">MLGVPPDPCASFAGVTIINAGFDRTLYRSWLYCPSLEEIGGSTQIDSITEPLYRVTALAGNRQDGSKDFKVGLLWPIQESVVGQRCPDGIIDAITSDLVVGTFYGRSQSRTHG</sequence>
<organism evidence="1">
    <name type="scientific">Aspergillus niger</name>
    <dbReference type="NCBI Taxonomy" id="5061"/>
    <lineage>
        <taxon>Eukaryota</taxon>
        <taxon>Fungi</taxon>
        <taxon>Dikarya</taxon>
        <taxon>Ascomycota</taxon>
        <taxon>Pezizomycotina</taxon>
        <taxon>Eurotiomycetes</taxon>
        <taxon>Eurotiomycetidae</taxon>
        <taxon>Eurotiales</taxon>
        <taxon>Aspergillaceae</taxon>
        <taxon>Aspergillus</taxon>
        <taxon>Aspergillus subgen. Circumdati</taxon>
    </lineage>
</organism>
<dbReference type="GeneID" id="84591953"/>
<reference evidence="1" key="1">
    <citation type="submission" date="2025-02" db="EMBL/GenBank/DDBJ databases">
        <authorList>
            <consortium name="NCBI Genome Project"/>
        </authorList>
    </citation>
    <scope>NUCLEOTIDE SEQUENCE</scope>
</reference>
<evidence type="ECO:0000313" key="1">
    <source>
        <dbReference type="RefSeq" id="XP_059605828.1"/>
    </source>
</evidence>
<reference evidence="1" key="2">
    <citation type="submission" date="2025-08" db="UniProtKB">
        <authorList>
            <consortium name="RefSeq"/>
        </authorList>
    </citation>
    <scope>IDENTIFICATION</scope>
</reference>